<comment type="catalytic activity">
    <reaction evidence="10">
        <text>phosphate(in) + H(+)(in) = phosphate(out) + H(+)(out)</text>
        <dbReference type="Rhea" id="RHEA:29939"/>
        <dbReference type="ChEBI" id="CHEBI:15378"/>
        <dbReference type="ChEBI" id="CHEBI:43474"/>
    </reaction>
    <physiologicalReaction direction="right-to-left" evidence="10">
        <dbReference type="Rhea" id="RHEA:29941"/>
    </physiologicalReaction>
</comment>
<dbReference type="EMBL" id="JACXVP010000009">
    <property type="protein sequence ID" value="KAG5587354.1"/>
    <property type="molecule type" value="Genomic_DNA"/>
</dbReference>
<feature type="transmembrane region" description="Helical" evidence="12">
    <location>
        <begin position="162"/>
        <end position="189"/>
    </location>
</feature>
<feature type="transmembrane region" description="Helical" evidence="12">
    <location>
        <begin position="1020"/>
        <end position="1039"/>
    </location>
</feature>
<evidence type="ECO:0000256" key="8">
    <source>
        <dbReference type="ARBA" id="ARBA00023136"/>
    </source>
</evidence>
<feature type="transmembrane region" description="Helical" evidence="12">
    <location>
        <begin position="68"/>
        <end position="87"/>
    </location>
</feature>
<feature type="transmembrane region" description="Helical" evidence="12">
    <location>
        <begin position="638"/>
        <end position="657"/>
    </location>
</feature>
<evidence type="ECO:0000313" key="14">
    <source>
        <dbReference type="EMBL" id="KAG5587354.1"/>
    </source>
</evidence>
<dbReference type="InterPro" id="IPR004738">
    <property type="entry name" value="Phos_permease"/>
</dbReference>
<evidence type="ECO:0000256" key="6">
    <source>
        <dbReference type="ARBA" id="ARBA00022847"/>
    </source>
</evidence>
<evidence type="ECO:0000256" key="12">
    <source>
        <dbReference type="SAM" id="Phobius"/>
    </source>
</evidence>
<evidence type="ECO:0000256" key="9">
    <source>
        <dbReference type="ARBA" id="ARBA00044504"/>
    </source>
</evidence>
<keyword evidence="6" id="KW-0769">Symport</keyword>
<dbReference type="InterPro" id="IPR005828">
    <property type="entry name" value="MFS_sugar_transport-like"/>
</dbReference>
<feature type="compositionally biased region" description="Basic and acidic residues" evidence="11">
    <location>
        <begin position="1063"/>
        <end position="1072"/>
    </location>
</feature>
<evidence type="ECO:0000256" key="4">
    <source>
        <dbReference type="ARBA" id="ARBA00022592"/>
    </source>
</evidence>
<feature type="transmembrane region" description="Helical" evidence="12">
    <location>
        <begin position="607"/>
        <end position="626"/>
    </location>
</feature>
<keyword evidence="15" id="KW-1185">Reference proteome</keyword>
<dbReference type="GO" id="GO:0006817">
    <property type="term" value="P:phosphate ion transport"/>
    <property type="evidence" value="ECO:0007669"/>
    <property type="project" value="UniProtKB-KW"/>
</dbReference>
<feature type="transmembrane region" description="Helical" evidence="12">
    <location>
        <begin position="939"/>
        <end position="958"/>
    </location>
</feature>
<feature type="transmembrane region" description="Helical" evidence="12">
    <location>
        <begin position="885"/>
        <end position="902"/>
    </location>
</feature>
<dbReference type="GO" id="GO:0005886">
    <property type="term" value="C:plasma membrane"/>
    <property type="evidence" value="ECO:0007669"/>
    <property type="project" value="UniProtKB-SubCell"/>
</dbReference>
<keyword evidence="4" id="KW-0592">Phosphate transport</keyword>
<evidence type="ECO:0000256" key="11">
    <source>
        <dbReference type="SAM" id="MobiDB-lite"/>
    </source>
</evidence>
<evidence type="ECO:0000256" key="5">
    <source>
        <dbReference type="ARBA" id="ARBA00022692"/>
    </source>
</evidence>
<feature type="transmembrane region" description="Helical" evidence="12">
    <location>
        <begin position="212"/>
        <end position="231"/>
    </location>
</feature>
<dbReference type="InterPro" id="IPR020846">
    <property type="entry name" value="MFS_dom"/>
</dbReference>
<feature type="transmembrane region" description="Helical" evidence="12">
    <location>
        <begin position="701"/>
        <end position="728"/>
    </location>
</feature>
<dbReference type="GO" id="GO:0015293">
    <property type="term" value="F:symporter activity"/>
    <property type="evidence" value="ECO:0007669"/>
    <property type="project" value="UniProtKB-KW"/>
</dbReference>
<organism evidence="14 15">
    <name type="scientific">Solanum commersonii</name>
    <name type="common">Commerson's wild potato</name>
    <name type="synonym">Commerson's nightshade</name>
    <dbReference type="NCBI Taxonomy" id="4109"/>
    <lineage>
        <taxon>Eukaryota</taxon>
        <taxon>Viridiplantae</taxon>
        <taxon>Streptophyta</taxon>
        <taxon>Embryophyta</taxon>
        <taxon>Tracheophyta</taxon>
        <taxon>Spermatophyta</taxon>
        <taxon>Magnoliopsida</taxon>
        <taxon>eudicotyledons</taxon>
        <taxon>Gunneridae</taxon>
        <taxon>Pentapetalae</taxon>
        <taxon>asterids</taxon>
        <taxon>lamiids</taxon>
        <taxon>Solanales</taxon>
        <taxon>Solanaceae</taxon>
        <taxon>Solanoideae</taxon>
        <taxon>Solaneae</taxon>
        <taxon>Solanum</taxon>
    </lineage>
</organism>
<evidence type="ECO:0000259" key="13">
    <source>
        <dbReference type="PROSITE" id="PS50850"/>
    </source>
</evidence>
<dbReference type="AlphaFoldDB" id="A0A9J5XI55"/>
<feature type="domain" description="Major facilitator superfamily (MFS) profile" evidence="13">
    <location>
        <begin position="562"/>
        <end position="1043"/>
    </location>
</feature>
<evidence type="ECO:0000256" key="10">
    <source>
        <dbReference type="ARBA" id="ARBA00049011"/>
    </source>
</evidence>
<feature type="transmembrane region" description="Helical" evidence="12">
    <location>
        <begin position="99"/>
        <end position="118"/>
    </location>
</feature>
<feature type="region of interest" description="Disordered" evidence="11">
    <location>
        <begin position="508"/>
        <end position="533"/>
    </location>
</feature>
<dbReference type="Pfam" id="PF00083">
    <property type="entry name" value="Sugar_tr"/>
    <property type="match status" value="2"/>
</dbReference>
<dbReference type="Gene3D" id="1.20.1250.20">
    <property type="entry name" value="MFS general substrate transporter like domains"/>
    <property type="match status" value="2"/>
</dbReference>
<gene>
    <name evidence="14" type="ORF">H5410_047788</name>
</gene>
<dbReference type="SUPFAM" id="SSF103473">
    <property type="entry name" value="MFS general substrate transporter"/>
    <property type="match status" value="2"/>
</dbReference>
<keyword evidence="2" id="KW-0813">Transport</keyword>
<dbReference type="PROSITE" id="PS50850">
    <property type="entry name" value="MFS"/>
    <property type="match status" value="2"/>
</dbReference>
<dbReference type="CDD" id="cd17364">
    <property type="entry name" value="MFS_PhT"/>
    <property type="match status" value="2"/>
</dbReference>
<dbReference type="NCBIfam" id="TIGR00887">
    <property type="entry name" value="2A0109"/>
    <property type="match status" value="2"/>
</dbReference>
<evidence type="ECO:0000256" key="3">
    <source>
        <dbReference type="ARBA" id="ARBA00022475"/>
    </source>
</evidence>
<feature type="transmembrane region" description="Helical" evidence="12">
    <location>
        <begin position="21"/>
        <end position="48"/>
    </location>
</feature>
<feature type="transmembrane region" description="Helical" evidence="12">
    <location>
        <begin position="751"/>
        <end position="770"/>
    </location>
</feature>
<comment type="similarity">
    <text evidence="9">Belongs to the major facilitator superfamily. Phosphate:H(+) symporter (TC 2.A.1.9) family.</text>
</comment>
<feature type="transmembrane region" description="Helical" evidence="12">
    <location>
        <begin position="369"/>
        <end position="388"/>
    </location>
</feature>
<keyword evidence="5 12" id="KW-0812">Transmembrane</keyword>
<dbReference type="FunFam" id="1.20.1250.20:FF:000175">
    <property type="entry name" value="Inorganic phosphate transporter 1-6"/>
    <property type="match status" value="2"/>
</dbReference>
<protein>
    <recommendedName>
        <fullName evidence="13">Major facilitator superfamily (MFS) profile domain-containing protein</fullName>
    </recommendedName>
</protein>
<comment type="caution">
    <text evidence="14">The sequence shown here is derived from an EMBL/GenBank/DDBJ whole genome shotgun (WGS) entry which is preliminary data.</text>
</comment>
<accession>A0A9J5XI55</accession>
<dbReference type="PANTHER" id="PTHR24064">
    <property type="entry name" value="SOLUTE CARRIER FAMILY 22 MEMBER"/>
    <property type="match status" value="1"/>
</dbReference>
<sequence>MAGDMKVLNALDSAKTQWYHFTAIIIAGMGFFTDAYDLFCISLVTKLLGRIYYHVDGSSKPGSLPPNVSAAVNGVAFCGTLAGQLFFGWLGDKMGRKKVYGMTLMLMCLCSIASGLSFGREPKTVMATLCFFRFWLGFGIGGDYPLSATIMSEYANKKTRGAFIAAVFAMQGFGILAGGIFAIIISAAFEASFKAPAYQVDPLGSTVPQADYVWRIILMVGSLPALLTYYWRMKMPETARYTALVAKNVKQATADMEKVMQVDIGTEQKEPAVKSGNEFGLFTKKFLNRHGLHLLGTTSTWFLLDIAYYSQNLFQKDIFSAIGWIPAAKTMNAIEEVQKIARAQTLIALCSTVPGYWFTVFLIDRIGRFTIQVIGFTMMTVFMFALAIPYHHWTLPGHHIGFVVLYSLTFFFANFGPNATTFVVPAEIFPARLRSTCHGISAACGKLGAMVGAFGFLYLAQPQDKSKADAGYPAGIGVRNSLIVLGVVNLLGLFFTFLVPESKGKSLEEMSRENENSAEEGAEVENHSSDNRTVPVKKKMAGDMKVLNALDSAKTQWYHFTAIIIAGMGFFTDAYDLFCISLVTKLLGRIYYHVDGSSKPGSLPPNVSAAINGVAFCGTLAGQLFFGWLGDKMGRKKVYGMTLMLMCLCSIASGLSFGREPKTVMATLCFFRFWLGFGIGGDYPLSATIMSEYANKKTRGAFIAAVFAMQGFGILGGGIFAIIISAVFQACFKAPAYQVDPLGSTVPQADYVWRIILMAGSLPALLTYYWRMKMPETARYTALVAKNVKQATADMEKVMQVDIGTEQKEPVVKSGNEFGLFTKQFLRRHGLHLLGTASTWFLLDIAYYSQNLFQKDIFSAIGWIPAAKTMNAIEEVYKIARAQTLIALCSTVPGYWFTVFLIDRIGRFTIQVIGFTMMTVFVFALAIPYHHWTLPGHHIGFVVLYSLTFFFANFGPNATTFVVPAEIFPARLRSTCHGISAAWGKLGAMVGAFGFLYLAQPQDKTKADAGYPAGIGVRNTLIVLGVVNLLGLFFTFLVPESKGKSLEEMSRENEDSAEEGAEVENHNRTVPV</sequence>
<evidence type="ECO:0000256" key="1">
    <source>
        <dbReference type="ARBA" id="ARBA00004651"/>
    </source>
</evidence>
<feature type="region of interest" description="Disordered" evidence="11">
    <location>
        <begin position="1047"/>
        <end position="1072"/>
    </location>
</feature>
<evidence type="ECO:0000256" key="2">
    <source>
        <dbReference type="ARBA" id="ARBA00022448"/>
    </source>
</evidence>
<reference evidence="14 15" key="1">
    <citation type="submission" date="2020-09" db="EMBL/GenBank/DDBJ databases">
        <title>De no assembly of potato wild relative species, Solanum commersonii.</title>
        <authorList>
            <person name="Cho K."/>
        </authorList>
    </citation>
    <scope>NUCLEOTIDE SEQUENCE [LARGE SCALE GENOMIC DNA]</scope>
    <source>
        <strain evidence="14">LZ3.2</strain>
        <tissue evidence="14">Leaf</tissue>
    </source>
</reference>
<feature type="transmembrane region" description="Helical" evidence="12">
    <location>
        <begin position="978"/>
        <end position="999"/>
    </location>
</feature>
<comment type="subcellular location">
    <subcellularLocation>
        <location evidence="1">Cell membrane</location>
        <topology evidence="1">Multi-pass membrane protein</topology>
    </subcellularLocation>
</comment>
<feature type="transmembrane region" description="Helical" evidence="12">
    <location>
        <begin position="908"/>
        <end position="927"/>
    </location>
</feature>
<feature type="transmembrane region" description="Helical" evidence="12">
    <location>
        <begin position="400"/>
        <end position="419"/>
    </location>
</feature>
<keyword evidence="7 12" id="KW-1133">Transmembrane helix</keyword>
<dbReference type="GO" id="GO:0005315">
    <property type="term" value="F:phosphate transmembrane transporter activity"/>
    <property type="evidence" value="ECO:0007669"/>
    <property type="project" value="InterPro"/>
</dbReference>
<feature type="transmembrane region" description="Helical" evidence="12">
    <location>
        <begin position="481"/>
        <end position="500"/>
    </location>
</feature>
<dbReference type="InterPro" id="IPR036259">
    <property type="entry name" value="MFS_trans_sf"/>
</dbReference>
<keyword evidence="8 12" id="KW-0472">Membrane</keyword>
<feature type="domain" description="Major facilitator superfamily (MFS) profile" evidence="13">
    <location>
        <begin position="23"/>
        <end position="504"/>
    </location>
</feature>
<dbReference type="OrthoDB" id="433512at2759"/>
<feature type="transmembrane region" description="Helical" evidence="12">
    <location>
        <begin position="346"/>
        <end position="363"/>
    </location>
</feature>
<proteinExistence type="inferred from homology"/>
<dbReference type="Proteomes" id="UP000824120">
    <property type="component" value="Chromosome 9"/>
</dbReference>
<evidence type="ECO:0000256" key="7">
    <source>
        <dbReference type="ARBA" id="ARBA00022989"/>
    </source>
</evidence>
<feature type="transmembrane region" description="Helical" evidence="12">
    <location>
        <begin position="439"/>
        <end position="460"/>
    </location>
</feature>
<keyword evidence="3" id="KW-1003">Cell membrane</keyword>
<name>A0A9J5XI55_SOLCO</name>
<evidence type="ECO:0000313" key="15">
    <source>
        <dbReference type="Proteomes" id="UP000824120"/>
    </source>
</evidence>